<dbReference type="InterPro" id="IPR016024">
    <property type="entry name" value="ARM-type_fold"/>
</dbReference>
<dbReference type="SUPFAM" id="SSF48371">
    <property type="entry name" value="ARM repeat"/>
    <property type="match status" value="1"/>
</dbReference>
<dbReference type="SUPFAM" id="SSF52540">
    <property type="entry name" value="P-loop containing nucleoside triphosphate hydrolases"/>
    <property type="match status" value="1"/>
</dbReference>
<comment type="caution">
    <text evidence="1">The sequence shown here is derived from an EMBL/GenBank/DDBJ whole genome shotgun (WGS) entry which is preliminary data.</text>
</comment>
<accession>A0A928VWC5</accession>
<proteinExistence type="predicted"/>
<dbReference type="AlphaFoldDB" id="A0A928VWC5"/>
<name>A0A928VWC5_9CYAN</name>
<reference evidence="1" key="1">
    <citation type="submission" date="2020-10" db="EMBL/GenBank/DDBJ databases">
        <authorList>
            <person name="Castelo-Branco R."/>
            <person name="Eusebio N."/>
            <person name="Adriana R."/>
            <person name="Vieira A."/>
            <person name="Brugerolle De Fraissinette N."/>
            <person name="Rezende De Castro R."/>
            <person name="Schneider M.P."/>
            <person name="Vasconcelos V."/>
            <person name="Leao P.N."/>
        </authorList>
    </citation>
    <scope>NUCLEOTIDE SEQUENCE</scope>
    <source>
        <strain evidence="1">LEGE 11480</strain>
    </source>
</reference>
<evidence type="ECO:0000313" key="2">
    <source>
        <dbReference type="Proteomes" id="UP000625316"/>
    </source>
</evidence>
<dbReference type="InterPro" id="IPR027417">
    <property type="entry name" value="P-loop_NTPase"/>
</dbReference>
<gene>
    <name evidence="1" type="ORF">IQ266_26930</name>
</gene>
<dbReference type="RefSeq" id="WP_264328180.1">
    <property type="nucleotide sequence ID" value="NZ_JADEXQ010000185.1"/>
</dbReference>
<keyword evidence="2" id="KW-1185">Reference proteome</keyword>
<sequence length="1101" mass="123101">PIAPPPPTDSALLKTIQAQSTAAREALTPRILDRIPREVVREKYLPAIDRGVSGEIQRVISIIGPAGYGKSTILGDIYDELLQTSTPWIGLILCSSVSMSTDFRAFFSYNLVASTIAFPGPIVAAAIPGTTAAAGYDPNNPTDLQSSLVETGFGKSLCGQPVAISQIAKQLTAKHGRGILLIDTIDLLIDRAFIAPFGLMLRQLIEQGTTVVFTCRDHEYNDYLEPIHQQLPGLVQVIDRYTVPNFSTAEIQAATTKFFQKLDPATPERGQRFANRVLELSSDNRSLLEILQNPLLLALLCDLFAQDENVPPDLTVTKLYRQYWHEKIAYSRVDRSHYAPLAIEKDKFCLTMAQVLFQQSQNKLSESVFRDDLGITFSDIIAKAYNDLLSEGVIEHLPSRKLHFFHQTLMEYAIAYWLTRYQASDVCAAWLDRLKEADTSRHQSYWYPVLRQYLALLDNDDDFMQLATSIGQSNLGAFSAVAFAAAARDQADALKQLLPVALALGEAHQTRLRQAIQSAPKSIVIEALPVLLTLLQQADHVIAVNTARLISLLATRWWSTLKPLLPDAMAQITARQVNHHGENDRSLLMGWLLQQWLPLIEPQADGAIMAALQTHYGMLGYRTAIKVVQLHQTEAVAQADRITLFQRILQCARPKHKRLTDLLVSFFGQVLQLQSDNIPAPLTFLTQTDWPDWGPVQARAVGQAVAHAPEVRTQLLTLILHDPQADELSFRRAYSATQELITCGMAQPVVDFCCALSLAELPANIRRALLRFLRQVAEQLTVTEQDQLAAWLSDGPLNLSDAMIPLVDRLADTSTVARTALTKLIPHLPADRQSHYQNRSIRFLPIEHHPPLETLDRATQLTLIRHYHTSLESAATTRLLQASQSVIREVASLASKDWPQPRIQQLSIQQLLPLLNSQFLGLQERAIGWILQWHSPITEQELTEIISQVRHPANPAIAKVLFELMAAWIKQNQQVPALVLETTEQILTHLIQQQQLDGAPAKPLIQVLKAIGQSEDQRIDAKILYRCASDLLNHLHLIRVPHGEPETLDVLSAIVQLSPSTLDTLQTELCPLLAQKQYWRNLSTIFRTFQRVEGATSERLQ</sequence>
<organism evidence="1 2">
    <name type="scientific">Romeriopsis navalis LEGE 11480</name>
    <dbReference type="NCBI Taxonomy" id="2777977"/>
    <lineage>
        <taxon>Bacteria</taxon>
        <taxon>Bacillati</taxon>
        <taxon>Cyanobacteriota</taxon>
        <taxon>Cyanophyceae</taxon>
        <taxon>Leptolyngbyales</taxon>
        <taxon>Leptolyngbyaceae</taxon>
        <taxon>Romeriopsis</taxon>
        <taxon>Romeriopsis navalis</taxon>
    </lineage>
</organism>
<dbReference type="Proteomes" id="UP000625316">
    <property type="component" value="Unassembled WGS sequence"/>
</dbReference>
<evidence type="ECO:0000313" key="1">
    <source>
        <dbReference type="EMBL" id="MBE9033374.1"/>
    </source>
</evidence>
<feature type="non-terminal residue" evidence="1">
    <location>
        <position position="1"/>
    </location>
</feature>
<dbReference type="EMBL" id="JADEXQ010000185">
    <property type="protein sequence ID" value="MBE9033374.1"/>
    <property type="molecule type" value="Genomic_DNA"/>
</dbReference>
<dbReference type="Gene3D" id="3.40.50.300">
    <property type="entry name" value="P-loop containing nucleotide triphosphate hydrolases"/>
    <property type="match status" value="1"/>
</dbReference>
<protein>
    <submittedName>
        <fullName evidence="1">Uncharacterized protein</fullName>
    </submittedName>
</protein>